<dbReference type="InterPro" id="IPR052526">
    <property type="entry name" value="HTH-type_Bedaq_tolerance"/>
</dbReference>
<dbReference type="PANTHER" id="PTHR39515">
    <property type="entry name" value="CONSERVED PROTEIN"/>
    <property type="match status" value="1"/>
</dbReference>
<proteinExistence type="predicted"/>
<evidence type="ECO:0000313" key="4">
    <source>
        <dbReference type="Proteomes" id="UP001339911"/>
    </source>
</evidence>
<dbReference type="Pfam" id="PF01047">
    <property type="entry name" value="MarR"/>
    <property type="match status" value="1"/>
</dbReference>
<evidence type="ECO:0000313" key="3">
    <source>
        <dbReference type="EMBL" id="MEE6308449.1"/>
    </source>
</evidence>
<dbReference type="InterPro" id="IPR036388">
    <property type="entry name" value="WH-like_DNA-bd_sf"/>
</dbReference>
<dbReference type="InterPro" id="IPR036390">
    <property type="entry name" value="WH_DNA-bd_sf"/>
</dbReference>
<dbReference type="SUPFAM" id="SSF46785">
    <property type="entry name" value="Winged helix' DNA-binding domain"/>
    <property type="match status" value="1"/>
</dbReference>
<dbReference type="PANTHER" id="PTHR39515:SF2">
    <property type="entry name" value="HTH-TYPE TRANSCRIPTIONAL REGULATOR RV0880"/>
    <property type="match status" value="1"/>
</dbReference>
<gene>
    <name evidence="3" type="ORF">V1634_16600</name>
</gene>
<dbReference type="SMART" id="SM00347">
    <property type="entry name" value="HTH_MARR"/>
    <property type="match status" value="1"/>
</dbReference>
<protein>
    <submittedName>
        <fullName evidence="3">MarR family transcriptional regulator</fullName>
    </submittedName>
</protein>
<organism evidence="3 4">
    <name type="scientific">Plantactinospora veratri</name>
    <dbReference type="NCBI Taxonomy" id="1436122"/>
    <lineage>
        <taxon>Bacteria</taxon>
        <taxon>Bacillati</taxon>
        <taxon>Actinomycetota</taxon>
        <taxon>Actinomycetes</taxon>
        <taxon>Micromonosporales</taxon>
        <taxon>Micromonosporaceae</taxon>
        <taxon>Plantactinospora</taxon>
    </lineage>
</organism>
<dbReference type="InterPro" id="IPR000835">
    <property type="entry name" value="HTH_MarR-typ"/>
</dbReference>
<keyword evidence="4" id="KW-1185">Reference proteome</keyword>
<evidence type="ECO:0000259" key="2">
    <source>
        <dbReference type="PROSITE" id="PS50995"/>
    </source>
</evidence>
<comment type="caution">
    <text evidence="3">The sequence shown here is derived from an EMBL/GenBank/DDBJ whole genome shotgun (WGS) entry which is preliminary data.</text>
</comment>
<dbReference type="RefSeq" id="WP_331208728.1">
    <property type="nucleotide sequence ID" value="NZ_JAZGQL010000010.1"/>
</dbReference>
<feature type="region of interest" description="Disordered" evidence="1">
    <location>
        <begin position="136"/>
        <end position="159"/>
    </location>
</feature>
<accession>A0ABU7SES0</accession>
<feature type="domain" description="HTH marR-type" evidence="2">
    <location>
        <begin position="1"/>
        <end position="134"/>
    </location>
</feature>
<evidence type="ECO:0000256" key="1">
    <source>
        <dbReference type="SAM" id="MobiDB-lite"/>
    </source>
</evidence>
<dbReference type="PROSITE" id="PS50995">
    <property type="entry name" value="HTH_MARR_2"/>
    <property type="match status" value="1"/>
</dbReference>
<reference evidence="3 4" key="1">
    <citation type="submission" date="2024-01" db="EMBL/GenBank/DDBJ databases">
        <title>Genome insights into Plantactinospora veratri sp. nov.</title>
        <authorList>
            <person name="Wang L."/>
        </authorList>
    </citation>
    <scope>NUCLEOTIDE SEQUENCE [LARGE SCALE GENOMIC DNA]</scope>
    <source>
        <strain evidence="3 4">NEAU-FHS4</strain>
    </source>
</reference>
<dbReference type="Gene3D" id="1.10.10.10">
    <property type="entry name" value="Winged helix-like DNA-binding domain superfamily/Winged helix DNA-binding domain"/>
    <property type="match status" value="1"/>
</dbReference>
<name>A0ABU7SES0_9ACTN</name>
<dbReference type="PRINTS" id="PR00598">
    <property type="entry name" value="HTHMARR"/>
</dbReference>
<sequence length="159" mass="17489">MPELSITELTSTLEDFNRIFIRLPTVHRLSFTMLSVLHTLRYGGPKRLTELTASEQVTQPAITQTVTKLENDGLVKREPDPTDGRAVLVHITDDGAAIVDSRRASRVRHLTELAGQLTAEERAAIAAALPALARLRDIDRQRDGGGTAPDRDGSTRRRG</sequence>
<dbReference type="EMBL" id="JAZGQL010000010">
    <property type="protein sequence ID" value="MEE6308449.1"/>
    <property type="molecule type" value="Genomic_DNA"/>
</dbReference>
<dbReference type="Proteomes" id="UP001339911">
    <property type="component" value="Unassembled WGS sequence"/>
</dbReference>